<accession>A0A0W8E9U2</accession>
<organism evidence="2">
    <name type="scientific">hydrocarbon metagenome</name>
    <dbReference type="NCBI Taxonomy" id="938273"/>
    <lineage>
        <taxon>unclassified sequences</taxon>
        <taxon>metagenomes</taxon>
        <taxon>ecological metagenomes</taxon>
    </lineage>
</organism>
<protein>
    <recommendedName>
        <fullName evidence="1">TraG P-loop domain-containing protein</fullName>
    </recommendedName>
</protein>
<sequence length="594" mass="67107">MSGKFDIKQLFMADRITEREDHLVVNEMFCRTLHIDMLPEQILFGWLNKISYMEGVTMSVTLHPYLPEEASKKVDSERVKLGAELIVAQKQGNTRRMDVLAVKENFYRHLLREINLHNTNIMSASVIINVIAPSIKELNRKCDKIQDYMGATKLTPLYLRQLDGLRSLLPGTKINVEHMDVTVGNAACLSPLINMNVSHPQGIYFGENLYSQSPCFIDLFIGQPRLSGPHAFVTGMTRVGKSFTLKGIFARSLAIGRKVAVIDPEGEYKGLCKEFERESEYIRLHPGMEVSFNPFDIEAEEDDDRGEYLDIAAKVDDISSLISAMVTTQSGEKLSVEEMSALSSHIKAEYEKRGIDASPGSIHEYGGRETQDGMTVGISKKEMPTFSSLTESFKGDNEKLYNILTQYCKGGPLGFFDGQTALDLKAKSLIVFDLLPLRNETSKMFAMHVLLSWLWENYVKKERTVQKHLGVDEAWLMMMHPYTAQFLSQIARRGAKYNTSLIAASQSFREFTSEEGIVFLNQCDSKFFLKMQPSDAEQLGRIFNLSPELVRTISMFTPGQGVLRLGHESGLVRFKGFSFEEHFLRSDPGAVQMR</sequence>
<dbReference type="Pfam" id="PF19044">
    <property type="entry name" value="P-loop_TraG"/>
    <property type="match status" value="1"/>
</dbReference>
<evidence type="ECO:0000259" key="1">
    <source>
        <dbReference type="Pfam" id="PF19044"/>
    </source>
</evidence>
<dbReference type="InterPro" id="IPR027417">
    <property type="entry name" value="P-loop_NTPase"/>
</dbReference>
<proteinExistence type="predicted"/>
<evidence type="ECO:0000313" key="2">
    <source>
        <dbReference type="EMBL" id="KUG05260.1"/>
    </source>
</evidence>
<dbReference type="SUPFAM" id="SSF52540">
    <property type="entry name" value="P-loop containing nucleoside triphosphate hydrolases"/>
    <property type="match status" value="1"/>
</dbReference>
<dbReference type="PANTHER" id="PTHR30121:SF6">
    <property type="entry name" value="SLR6007 PROTEIN"/>
    <property type="match status" value="1"/>
</dbReference>
<dbReference type="InterPro" id="IPR051162">
    <property type="entry name" value="T4SS_component"/>
</dbReference>
<comment type="caution">
    <text evidence="2">The sequence shown here is derived from an EMBL/GenBank/DDBJ whole genome shotgun (WGS) entry which is preliminary data.</text>
</comment>
<dbReference type="InterPro" id="IPR043964">
    <property type="entry name" value="P-loop_TraG"/>
</dbReference>
<gene>
    <name evidence="2" type="ORF">ASZ90_017333</name>
</gene>
<dbReference type="AlphaFoldDB" id="A0A0W8E9U2"/>
<name>A0A0W8E9U2_9ZZZZ</name>
<dbReference type="PANTHER" id="PTHR30121">
    <property type="entry name" value="UNCHARACTERIZED PROTEIN YJGR-RELATED"/>
    <property type="match status" value="1"/>
</dbReference>
<feature type="domain" description="TraG P-loop" evidence="1">
    <location>
        <begin position="213"/>
        <end position="532"/>
    </location>
</feature>
<reference evidence="2" key="1">
    <citation type="journal article" date="2015" name="Proc. Natl. Acad. Sci. U.S.A.">
        <title>Networks of energetic and metabolic interactions define dynamics in microbial communities.</title>
        <authorList>
            <person name="Embree M."/>
            <person name="Liu J.K."/>
            <person name="Al-Bassam M.M."/>
            <person name="Zengler K."/>
        </authorList>
    </citation>
    <scope>NUCLEOTIDE SEQUENCE</scope>
</reference>
<dbReference type="Gene3D" id="3.40.50.300">
    <property type="entry name" value="P-loop containing nucleotide triphosphate hydrolases"/>
    <property type="match status" value="2"/>
</dbReference>
<dbReference type="EMBL" id="LNQE01001822">
    <property type="protein sequence ID" value="KUG05260.1"/>
    <property type="molecule type" value="Genomic_DNA"/>
</dbReference>